<dbReference type="EMBL" id="LR862150">
    <property type="protein sequence ID" value="CAD1832998.1"/>
    <property type="molecule type" value="Genomic_DNA"/>
</dbReference>
<dbReference type="AlphaFoldDB" id="A0A6V7PQQ7"/>
<proteinExistence type="predicted"/>
<name>A0A6V7PQQ7_ANACO</name>
<accession>A0A6V7PQQ7</accession>
<organism evidence="1">
    <name type="scientific">Ananas comosus var. bracteatus</name>
    <name type="common">red pineapple</name>
    <dbReference type="NCBI Taxonomy" id="296719"/>
    <lineage>
        <taxon>Eukaryota</taxon>
        <taxon>Viridiplantae</taxon>
        <taxon>Streptophyta</taxon>
        <taxon>Embryophyta</taxon>
        <taxon>Tracheophyta</taxon>
        <taxon>Spermatophyta</taxon>
        <taxon>Magnoliopsida</taxon>
        <taxon>Liliopsida</taxon>
        <taxon>Poales</taxon>
        <taxon>Bromeliaceae</taxon>
        <taxon>Bromelioideae</taxon>
        <taxon>Ananas</taxon>
    </lineage>
</organism>
<evidence type="ECO:0000313" key="1">
    <source>
        <dbReference type="EMBL" id="CAD1832998.1"/>
    </source>
</evidence>
<protein>
    <submittedName>
        <fullName evidence="1">Uncharacterized protein</fullName>
    </submittedName>
</protein>
<reference evidence="1" key="1">
    <citation type="submission" date="2020-07" db="EMBL/GenBank/DDBJ databases">
        <authorList>
            <person name="Lin J."/>
        </authorList>
    </citation>
    <scope>NUCLEOTIDE SEQUENCE</scope>
</reference>
<gene>
    <name evidence="1" type="ORF">CB5_LOCUS16209</name>
</gene>
<sequence>MCFGVESARANRQNLDSADFALGDRSLERRTGPIGWACGVAWCNRSRQVYMEITVTPGPIPIWAGPSTSNRRRTDRVSPIRPRLITCTNSNKKCTSGNIQKRLTRG</sequence>